<evidence type="ECO:0000256" key="6">
    <source>
        <dbReference type="ARBA" id="ARBA00023065"/>
    </source>
</evidence>
<dbReference type="InterPro" id="IPR044669">
    <property type="entry name" value="YneE/VCCN1/2-like"/>
</dbReference>
<evidence type="ECO:0000256" key="5">
    <source>
        <dbReference type="ARBA" id="ARBA00022989"/>
    </source>
</evidence>
<dbReference type="Pfam" id="PF25539">
    <property type="entry name" value="Bestrophin_2"/>
    <property type="match status" value="1"/>
</dbReference>
<keyword evidence="4 9" id="KW-0812">Transmembrane</keyword>
<dbReference type="AlphaFoldDB" id="A0AAD8YDY7"/>
<accession>A0AAD8YDY7</accession>
<organism evidence="10 11">
    <name type="scientific">Skeletonema marinoi</name>
    <dbReference type="NCBI Taxonomy" id="267567"/>
    <lineage>
        <taxon>Eukaryota</taxon>
        <taxon>Sar</taxon>
        <taxon>Stramenopiles</taxon>
        <taxon>Ochrophyta</taxon>
        <taxon>Bacillariophyta</taxon>
        <taxon>Coscinodiscophyceae</taxon>
        <taxon>Thalassiosirophycidae</taxon>
        <taxon>Thalassiosirales</taxon>
        <taxon>Skeletonemataceae</taxon>
        <taxon>Skeletonema</taxon>
        <taxon>Skeletonema marinoi-dohrnii complex</taxon>
    </lineage>
</organism>
<evidence type="ECO:0000256" key="2">
    <source>
        <dbReference type="ARBA" id="ARBA00022448"/>
    </source>
</evidence>
<feature type="region of interest" description="Disordered" evidence="8">
    <location>
        <begin position="457"/>
        <end position="515"/>
    </location>
</feature>
<keyword evidence="3" id="KW-1003">Cell membrane</keyword>
<feature type="compositionally biased region" description="Polar residues" evidence="8">
    <location>
        <begin position="484"/>
        <end position="515"/>
    </location>
</feature>
<protein>
    <submittedName>
        <fullName evidence="10">Bestrophin family protein</fullName>
    </submittedName>
</protein>
<evidence type="ECO:0000313" key="11">
    <source>
        <dbReference type="Proteomes" id="UP001224775"/>
    </source>
</evidence>
<evidence type="ECO:0000256" key="4">
    <source>
        <dbReference type="ARBA" id="ARBA00022692"/>
    </source>
</evidence>
<dbReference type="PANTHER" id="PTHR33281">
    <property type="entry name" value="UPF0187 PROTEIN YNEE"/>
    <property type="match status" value="1"/>
</dbReference>
<evidence type="ECO:0000313" key="10">
    <source>
        <dbReference type="EMBL" id="KAK1743725.1"/>
    </source>
</evidence>
<feature type="compositionally biased region" description="Basic and acidic residues" evidence="8">
    <location>
        <begin position="756"/>
        <end position="776"/>
    </location>
</feature>
<evidence type="ECO:0000256" key="1">
    <source>
        <dbReference type="ARBA" id="ARBA00004651"/>
    </source>
</evidence>
<name>A0AAD8YDY7_9STRA</name>
<keyword evidence="2" id="KW-0813">Transport</keyword>
<gene>
    <name evidence="10" type="ORF">QTG54_005322</name>
</gene>
<keyword evidence="5 9" id="KW-1133">Transmembrane helix</keyword>
<comment type="subcellular location">
    <subcellularLocation>
        <location evidence="1">Cell membrane</location>
        <topology evidence="1">Multi-pass membrane protein</topology>
    </subcellularLocation>
</comment>
<evidence type="ECO:0000256" key="3">
    <source>
        <dbReference type="ARBA" id="ARBA00022475"/>
    </source>
</evidence>
<proteinExistence type="predicted"/>
<reference evidence="10" key="1">
    <citation type="submission" date="2023-06" db="EMBL/GenBank/DDBJ databases">
        <title>Survivors Of The Sea: Transcriptome response of Skeletonema marinoi to long-term dormancy.</title>
        <authorList>
            <person name="Pinder M.I.M."/>
            <person name="Kourtchenko O."/>
            <person name="Robertson E.K."/>
            <person name="Larsson T."/>
            <person name="Maumus F."/>
            <person name="Osuna-Cruz C.M."/>
            <person name="Vancaester E."/>
            <person name="Stenow R."/>
            <person name="Vandepoele K."/>
            <person name="Ploug H."/>
            <person name="Bruchert V."/>
            <person name="Godhe A."/>
            <person name="Topel M."/>
        </authorList>
    </citation>
    <scope>NUCLEOTIDE SEQUENCE</scope>
    <source>
        <strain evidence="10">R05AC</strain>
    </source>
</reference>
<feature type="transmembrane region" description="Helical" evidence="9">
    <location>
        <begin position="616"/>
        <end position="638"/>
    </location>
</feature>
<sequence length="783" mass="85695">MLRKKNNESDADTLLKFSTDVQHVLHNLRAMESDPCIPKHLMGHHSSSLSYSKTWTLDDWEFHNSRKRYFRYLKNIPHSRLMRRIMPQQVALLIWTILSVYLEDQFLSTYKPKIPLSALGTISTFVGFLLTLRSNQALSRLMEARTLWSKVILNTREMSSLIASFIYPVDKQLALMLGRHVALFGWLLKSQLRFTKKDDVVELVRTMLPNKRDADYLLSQRQKTVAVITRIRQVLAHLGKAHKITTAEEIALDHTAHALSEAITSTGRIRASPIPTLYTSHTSRLLVFYLFCLPPALHLSGLDGIMTTVLSMVVGYAMFGLDEISHLFEQPFRVIPMYQMSKRSMQAVTDCFTCRPPALEGEQFGEDEEDKLAQRDLTSYWSNTDIMAQVSDNLMDVLFFAENASYRGNRKKCPFSMLEPTNYVADTTSSDTSNENKLDDLIPSTMISNRNSFVTANASAGRMGPGGSRSRSGLSSSVLLPSGTEQTSLPLFQSTPNNNFRSTQESSSSDVSIGNNDNNTGSWKERLLDVSNFASLLCVLDCTLLPLVSIAIPALSWGVGFIIGSGGASAAVPPALSAFLAYLPVLSHGIALYFVIPVGLLTTVINYFFGHREVKFSMAALFGVALIYAANSSTGVGIPSIDAWLQSTGIGAGGVHDHAGHVHNACGAVVGAATNMMAHTCPEGWAHRMTNTVGCAFLLGSNYASRKFMEEKNSGCAASALAEAWGGDSGGRQMVCPPGCGCEKPSFGTKGSSSSRVEEKRSSNGSEHHPATKEAVEGANPAE</sequence>
<keyword evidence="7 9" id="KW-0472">Membrane</keyword>
<dbReference type="EMBL" id="JATAAI010000008">
    <property type="protein sequence ID" value="KAK1743725.1"/>
    <property type="molecule type" value="Genomic_DNA"/>
</dbReference>
<dbReference type="Proteomes" id="UP001224775">
    <property type="component" value="Unassembled WGS sequence"/>
</dbReference>
<evidence type="ECO:0000256" key="9">
    <source>
        <dbReference type="SAM" id="Phobius"/>
    </source>
</evidence>
<evidence type="ECO:0000256" key="7">
    <source>
        <dbReference type="ARBA" id="ARBA00023136"/>
    </source>
</evidence>
<keyword evidence="6" id="KW-0406">Ion transport</keyword>
<dbReference type="PANTHER" id="PTHR33281:SF19">
    <property type="entry name" value="VOLTAGE-DEPENDENT ANION CHANNEL-FORMING PROTEIN YNEE"/>
    <property type="match status" value="1"/>
</dbReference>
<dbReference type="GO" id="GO:0005254">
    <property type="term" value="F:chloride channel activity"/>
    <property type="evidence" value="ECO:0007669"/>
    <property type="project" value="InterPro"/>
</dbReference>
<comment type="caution">
    <text evidence="10">The sequence shown here is derived from an EMBL/GenBank/DDBJ whole genome shotgun (WGS) entry which is preliminary data.</text>
</comment>
<evidence type="ECO:0000256" key="8">
    <source>
        <dbReference type="SAM" id="MobiDB-lite"/>
    </source>
</evidence>
<feature type="region of interest" description="Disordered" evidence="8">
    <location>
        <begin position="746"/>
        <end position="783"/>
    </location>
</feature>
<feature type="transmembrane region" description="Helical" evidence="9">
    <location>
        <begin position="590"/>
        <end position="610"/>
    </location>
</feature>
<keyword evidence="11" id="KW-1185">Reference proteome</keyword>
<feature type="transmembrane region" description="Helical" evidence="9">
    <location>
        <begin position="561"/>
        <end position="583"/>
    </location>
</feature>
<feature type="compositionally biased region" description="Low complexity" evidence="8">
    <location>
        <begin position="458"/>
        <end position="483"/>
    </location>
</feature>
<dbReference type="GO" id="GO:0005886">
    <property type="term" value="C:plasma membrane"/>
    <property type="evidence" value="ECO:0007669"/>
    <property type="project" value="UniProtKB-SubCell"/>
</dbReference>